<dbReference type="Proteomes" id="UP000594621">
    <property type="component" value="Chromosome"/>
</dbReference>
<dbReference type="RefSeq" id="WP_195802950.1">
    <property type="nucleotide sequence ID" value="NZ_CP061379.1"/>
</dbReference>
<gene>
    <name evidence="1" type="ORF">IC761_09290</name>
</gene>
<dbReference type="KEGG" id="bcou:IC761_09290"/>
<evidence type="ECO:0000313" key="2">
    <source>
        <dbReference type="Proteomes" id="UP000594621"/>
    </source>
</evidence>
<keyword evidence="2" id="KW-1185">Reference proteome</keyword>
<sequence>MMPHRGQRAGWARLTQIDPIRVWIDAERRLMDLGLRPAHQRATKKSCGIVVPQLSRFNDA</sequence>
<dbReference type="EMBL" id="CP061379">
    <property type="protein sequence ID" value="QPF93439.1"/>
    <property type="molecule type" value="Genomic_DNA"/>
</dbReference>
<proteinExistence type="predicted"/>
<evidence type="ECO:0000313" key="1">
    <source>
        <dbReference type="EMBL" id="QPF93439.1"/>
    </source>
</evidence>
<organism evidence="1 2">
    <name type="scientific">Bradyrhizobium commune</name>
    <dbReference type="NCBI Taxonomy" id="83627"/>
    <lineage>
        <taxon>Bacteria</taxon>
        <taxon>Pseudomonadati</taxon>
        <taxon>Pseudomonadota</taxon>
        <taxon>Alphaproteobacteria</taxon>
        <taxon>Hyphomicrobiales</taxon>
        <taxon>Nitrobacteraceae</taxon>
        <taxon>Bradyrhizobium</taxon>
    </lineage>
</organism>
<accession>A0A7S9DAJ2</accession>
<dbReference type="AlphaFoldDB" id="A0A7S9DAJ2"/>
<protein>
    <submittedName>
        <fullName evidence="1">Uncharacterized protein</fullName>
    </submittedName>
</protein>
<name>A0A7S9DAJ2_9BRAD</name>
<reference evidence="1 2" key="1">
    <citation type="submission" date="2020-09" db="EMBL/GenBank/DDBJ databases">
        <title>Complete genomes of bradyrhizobia occurring on native shrubby legumes in Australia.</title>
        <authorList>
            <person name="Lafay B."/>
        </authorList>
    </citation>
    <scope>NUCLEOTIDE SEQUENCE [LARGE SCALE GENOMIC DNA]</scope>
    <source>
        <strain evidence="1 2">BDV5040</strain>
    </source>
</reference>